<dbReference type="Proteomes" id="UP000284120">
    <property type="component" value="Unassembled WGS sequence"/>
</dbReference>
<keyword evidence="4" id="KW-1185">Reference proteome</keyword>
<feature type="domain" description="DUF4440" evidence="2">
    <location>
        <begin position="177"/>
        <end position="278"/>
    </location>
</feature>
<sequence length="288" mass="31993">MVMRKIYLSVLALAIGANVYAQKSDGTVKSLVNAEKSFAQKAAKDGVNAAFIEFAAPDAIVFRPNPVNAKKFYATAVDTKNLTWEPNYARLSKSRDWGFTSGTYVAGTDKKTYGHYLSVWRGKDGNWEFVIDLGAEAMKPIKGKEPKNTFVEPTGTHSPKFATSKDLKAATEIINNTEKTLNTMLKTHGIQAFSGFINPDARLMFPGTDLIIGKDDILAFNNRVIDKINLKTTQADKALGGDFAYTYGIATIDYKANLRESFNYVFIWERQADANWNIIAQIFTVAER</sequence>
<dbReference type="InterPro" id="IPR032710">
    <property type="entry name" value="NTF2-like_dom_sf"/>
</dbReference>
<dbReference type="InterPro" id="IPR027843">
    <property type="entry name" value="DUF4440"/>
</dbReference>
<dbReference type="Pfam" id="PF14534">
    <property type="entry name" value="DUF4440"/>
    <property type="match status" value="1"/>
</dbReference>
<dbReference type="SUPFAM" id="SSF54427">
    <property type="entry name" value="NTF2-like"/>
    <property type="match status" value="1"/>
</dbReference>
<evidence type="ECO:0000259" key="2">
    <source>
        <dbReference type="Pfam" id="PF14534"/>
    </source>
</evidence>
<dbReference type="AlphaFoldDB" id="A0A3S3PAY3"/>
<organism evidence="3 4">
    <name type="scientific">Pedobacter chitinilyticus</name>
    <dbReference type="NCBI Taxonomy" id="2233776"/>
    <lineage>
        <taxon>Bacteria</taxon>
        <taxon>Pseudomonadati</taxon>
        <taxon>Bacteroidota</taxon>
        <taxon>Sphingobacteriia</taxon>
        <taxon>Sphingobacteriales</taxon>
        <taxon>Sphingobacteriaceae</taxon>
        <taxon>Pedobacter</taxon>
    </lineage>
</organism>
<comment type="caution">
    <text evidence="3">The sequence shown here is derived from an EMBL/GenBank/DDBJ whole genome shotgun (WGS) entry which is preliminary data.</text>
</comment>
<name>A0A3S3PAY3_9SPHI</name>
<dbReference type="OrthoDB" id="1119084at2"/>
<dbReference type="Gene3D" id="3.10.450.50">
    <property type="match status" value="2"/>
</dbReference>
<evidence type="ECO:0000313" key="3">
    <source>
        <dbReference type="EMBL" id="RWU05725.1"/>
    </source>
</evidence>
<evidence type="ECO:0000256" key="1">
    <source>
        <dbReference type="SAM" id="SignalP"/>
    </source>
</evidence>
<keyword evidence="1" id="KW-0732">Signal</keyword>
<protein>
    <submittedName>
        <fullName evidence="3">Nuclear transport factor 2 family protein</fullName>
    </submittedName>
</protein>
<dbReference type="EMBL" id="SAYW01000005">
    <property type="protein sequence ID" value="RWU05725.1"/>
    <property type="molecule type" value="Genomic_DNA"/>
</dbReference>
<evidence type="ECO:0000313" key="4">
    <source>
        <dbReference type="Proteomes" id="UP000284120"/>
    </source>
</evidence>
<feature type="chain" id="PRO_5018733572" evidence="1">
    <location>
        <begin position="24"/>
        <end position="288"/>
    </location>
</feature>
<gene>
    <name evidence="3" type="ORF">DPV69_16455</name>
</gene>
<accession>A0A3S3PAY3</accession>
<proteinExistence type="predicted"/>
<reference evidence="3 4" key="1">
    <citation type="submission" date="2018-06" db="EMBL/GenBank/DDBJ databases">
        <title>Pedobacter endophyticus sp. nov., an endophytic bacterium isolated from a leaf of Triticum aestivum.</title>
        <authorList>
            <person name="Zhang L."/>
        </authorList>
    </citation>
    <scope>NUCLEOTIDE SEQUENCE [LARGE SCALE GENOMIC DNA]</scope>
    <source>
        <strain evidence="3 4">CM134L-2</strain>
    </source>
</reference>
<feature type="signal peptide" evidence="1">
    <location>
        <begin position="1"/>
        <end position="23"/>
    </location>
</feature>